<dbReference type="InterPro" id="IPR045406">
    <property type="entry name" value="DUF6513"/>
</dbReference>
<dbReference type="Proteomes" id="UP001597102">
    <property type="component" value="Unassembled WGS sequence"/>
</dbReference>
<dbReference type="EMBL" id="JBHTJO010000001">
    <property type="protein sequence ID" value="MFD0987555.1"/>
    <property type="molecule type" value="Genomic_DNA"/>
</dbReference>
<evidence type="ECO:0000313" key="4">
    <source>
        <dbReference type="Proteomes" id="UP001597102"/>
    </source>
</evidence>
<keyword evidence="4" id="KW-1185">Reference proteome</keyword>
<accession>A0ABW3JAU6</accession>
<organism evidence="3 4">
    <name type="scientific">Methyloligella solikamskensis</name>
    <dbReference type="NCBI Taxonomy" id="1177756"/>
    <lineage>
        <taxon>Bacteria</taxon>
        <taxon>Pseudomonadati</taxon>
        <taxon>Pseudomonadota</taxon>
        <taxon>Alphaproteobacteria</taxon>
        <taxon>Hyphomicrobiales</taxon>
        <taxon>Hyphomicrobiaceae</taxon>
        <taxon>Methyloligella</taxon>
    </lineage>
</organism>
<dbReference type="RefSeq" id="WP_379089658.1">
    <property type="nucleotide sequence ID" value="NZ_JBHTJO010000001.1"/>
</dbReference>
<gene>
    <name evidence="3" type="ORF">ACFQ2F_10665</name>
</gene>
<dbReference type="InterPro" id="IPR000489">
    <property type="entry name" value="Pterin-binding_dom"/>
</dbReference>
<dbReference type="PROSITE" id="PS50972">
    <property type="entry name" value="PTERIN_BINDING"/>
    <property type="match status" value="1"/>
</dbReference>
<evidence type="ECO:0000256" key="1">
    <source>
        <dbReference type="SAM" id="MobiDB-lite"/>
    </source>
</evidence>
<sequence>MTEAILFLTGHIAKPRLEAVLEGMQPEFDYEVVDIGVKVAALMTEEIIARRLPEPVEADQVMVPGRCRADLDQLAERFGVPFVRGPDELKDLPTYFGKAKRDADLSKYDINIFAEIVDASALSIETLLMRAAELNEAGADVIDLGCLPDTPFPHLEESIRALHGERYKVSVDSANPEELLRGGKAGADFLLSLNEETLHIADEVSSVPVLIPKEHGDLQSLYRAMEAMEKKGLPYMADPVLDPINFGFMTSLERYAEVRRQYPKAEILMGTGNLTELTDADSGGVTAMLLGICSELHIRNVLVVHVSPHTRRTVEEHDLARRIMHASRGEHDLPKDYDSGLLSLHDRRPFTQTPEELAELAGEIKDKNFRIYTAEDGIHIFNRDMHHVAQDAFELFPKLGVEEDGGHAFYLAAELTKAQIAWQLGKRYAQDEPLDWGVAAPKDDEDETQLKEAGHTLVTKKQGKKKPKASGGETPPEKKEPGETPPAEEEPGKQPAKEEPGKEKPLKKTNKNTKETAS</sequence>
<evidence type="ECO:0000259" key="2">
    <source>
        <dbReference type="PROSITE" id="PS50972"/>
    </source>
</evidence>
<reference evidence="4" key="1">
    <citation type="journal article" date="2019" name="Int. J. Syst. Evol. Microbiol.">
        <title>The Global Catalogue of Microorganisms (GCM) 10K type strain sequencing project: providing services to taxonomists for standard genome sequencing and annotation.</title>
        <authorList>
            <consortium name="The Broad Institute Genomics Platform"/>
            <consortium name="The Broad Institute Genome Sequencing Center for Infectious Disease"/>
            <person name="Wu L."/>
            <person name="Ma J."/>
        </authorList>
    </citation>
    <scope>NUCLEOTIDE SEQUENCE [LARGE SCALE GENOMIC DNA]</scope>
    <source>
        <strain evidence="4">CCUG 61697</strain>
    </source>
</reference>
<comment type="caution">
    <text evidence="3">The sequence shown here is derived from an EMBL/GenBank/DDBJ whole genome shotgun (WGS) entry which is preliminary data.</text>
</comment>
<feature type="domain" description="Pterin-binding" evidence="2">
    <location>
        <begin position="93"/>
        <end position="358"/>
    </location>
</feature>
<dbReference type="SUPFAM" id="SSF51717">
    <property type="entry name" value="Dihydropteroate synthetase-like"/>
    <property type="match status" value="1"/>
</dbReference>
<protein>
    <submittedName>
        <fullName evidence="3">DUF6513 domain-containing protein</fullName>
    </submittedName>
</protein>
<dbReference type="InterPro" id="IPR011005">
    <property type="entry name" value="Dihydropteroate_synth-like_sf"/>
</dbReference>
<evidence type="ECO:0000313" key="3">
    <source>
        <dbReference type="EMBL" id="MFD0987555.1"/>
    </source>
</evidence>
<name>A0ABW3JAU6_9HYPH</name>
<feature type="region of interest" description="Disordered" evidence="1">
    <location>
        <begin position="437"/>
        <end position="518"/>
    </location>
</feature>
<dbReference type="Pfam" id="PF20123">
    <property type="entry name" value="DUF6513"/>
    <property type="match status" value="1"/>
</dbReference>
<feature type="compositionally biased region" description="Basic and acidic residues" evidence="1">
    <location>
        <begin position="490"/>
        <end position="518"/>
    </location>
</feature>
<proteinExistence type="predicted"/>